<protein>
    <submittedName>
        <fullName evidence="2">Uncharacterized protein</fullName>
    </submittedName>
</protein>
<reference evidence="3" key="1">
    <citation type="submission" date="2016-02" db="EMBL/GenBank/DDBJ databases">
        <authorList>
            <person name="Wibberg D."/>
        </authorList>
    </citation>
    <scope>NUCLEOTIDE SEQUENCE [LARGE SCALE GENOMIC DNA]</scope>
</reference>
<proteinExistence type="predicted"/>
<accession>A0A1C3NTW6</accession>
<name>A0A1C3NTW6_9ACTN</name>
<keyword evidence="3" id="KW-1185">Reference proteome</keyword>
<feature type="compositionally biased region" description="Basic and acidic residues" evidence="1">
    <location>
        <begin position="1"/>
        <end position="27"/>
    </location>
</feature>
<organism evidence="2 3">
    <name type="scientific">Candidatus Protofrankia californiensis</name>
    <dbReference type="NCBI Taxonomy" id="1839754"/>
    <lineage>
        <taxon>Bacteria</taxon>
        <taxon>Bacillati</taxon>
        <taxon>Actinomycetota</taxon>
        <taxon>Actinomycetes</taxon>
        <taxon>Frankiales</taxon>
        <taxon>Frankiaceae</taxon>
        <taxon>Protofrankia</taxon>
    </lineage>
</organism>
<feature type="region of interest" description="Disordered" evidence="1">
    <location>
        <begin position="1"/>
        <end position="33"/>
    </location>
</feature>
<evidence type="ECO:0000256" key="1">
    <source>
        <dbReference type="SAM" id="MobiDB-lite"/>
    </source>
</evidence>
<sequence>MHESMHDKSVHAGMHEDWDKIVRREEGSGCGVT</sequence>
<dbReference type="AlphaFoldDB" id="A0A1C3NTW6"/>
<evidence type="ECO:0000313" key="2">
    <source>
        <dbReference type="EMBL" id="SBW18212.1"/>
    </source>
</evidence>
<evidence type="ECO:0000313" key="3">
    <source>
        <dbReference type="Proteomes" id="UP000199013"/>
    </source>
</evidence>
<dbReference type="EMBL" id="FLUV01000220">
    <property type="protein sequence ID" value="SBW18212.1"/>
    <property type="molecule type" value="Genomic_DNA"/>
</dbReference>
<dbReference type="Proteomes" id="UP000199013">
    <property type="component" value="Unassembled WGS sequence"/>
</dbReference>
<gene>
    <name evidence="2" type="ORF">FDG2_0575</name>
</gene>